<dbReference type="AlphaFoldDB" id="A0A016WUQ5"/>
<dbReference type="Proteomes" id="UP000024635">
    <property type="component" value="Unassembled WGS sequence"/>
</dbReference>
<evidence type="ECO:0000313" key="1">
    <source>
        <dbReference type="EMBL" id="EYC43405.1"/>
    </source>
</evidence>
<reference evidence="2" key="1">
    <citation type="journal article" date="2015" name="Nat. Genet.">
        <title>The genome and transcriptome of the zoonotic hookworm Ancylostoma ceylanicum identify infection-specific gene families.</title>
        <authorList>
            <person name="Schwarz E.M."/>
            <person name="Hu Y."/>
            <person name="Antoshechkin I."/>
            <person name="Miller M.M."/>
            <person name="Sternberg P.W."/>
            <person name="Aroian R.V."/>
        </authorList>
    </citation>
    <scope>NUCLEOTIDE SEQUENCE</scope>
    <source>
        <strain evidence="2">HY135</strain>
    </source>
</reference>
<evidence type="ECO:0000313" key="2">
    <source>
        <dbReference type="Proteomes" id="UP000024635"/>
    </source>
</evidence>
<keyword evidence="2" id="KW-1185">Reference proteome</keyword>
<sequence length="101" mass="11774">MQFQVPDERFFGVLGNTPRSCVRRLFAVRLELAVWQAVLVVISMLEDRTNIRERITYISNSTCTNEEAGNSVEKSRSFSSLPLYRRHMPHVRVRKWSISAM</sequence>
<comment type="caution">
    <text evidence="1">The sequence shown here is derived from an EMBL/GenBank/DDBJ whole genome shotgun (WGS) entry which is preliminary data.</text>
</comment>
<accession>A0A016WUQ5</accession>
<gene>
    <name evidence="1" type="primary">Acey_s0494.g2442</name>
    <name evidence="1" type="ORF">Y032_0494g2442</name>
</gene>
<name>A0A016WUQ5_9BILA</name>
<proteinExistence type="predicted"/>
<organism evidence="1 2">
    <name type="scientific">Ancylostoma ceylanicum</name>
    <dbReference type="NCBI Taxonomy" id="53326"/>
    <lineage>
        <taxon>Eukaryota</taxon>
        <taxon>Metazoa</taxon>
        <taxon>Ecdysozoa</taxon>
        <taxon>Nematoda</taxon>
        <taxon>Chromadorea</taxon>
        <taxon>Rhabditida</taxon>
        <taxon>Rhabditina</taxon>
        <taxon>Rhabditomorpha</taxon>
        <taxon>Strongyloidea</taxon>
        <taxon>Ancylostomatidae</taxon>
        <taxon>Ancylostomatinae</taxon>
        <taxon>Ancylostoma</taxon>
    </lineage>
</organism>
<dbReference type="EMBL" id="JARK01000094">
    <property type="protein sequence ID" value="EYC43405.1"/>
    <property type="molecule type" value="Genomic_DNA"/>
</dbReference>
<protein>
    <submittedName>
        <fullName evidence="1">Uncharacterized protein</fullName>
    </submittedName>
</protein>